<evidence type="ECO:0000313" key="4">
    <source>
        <dbReference type="Proteomes" id="UP000006794"/>
    </source>
</evidence>
<dbReference type="OrthoDB" id="214923at2157"/>
<keyword evidence="2" id="KW-1133">Transmembrane helix</keyword>
<dbReference type="KEGG" id="hxa:Halxa_2591"/>
<evidence type="ECO:0000256" key="2">
    <source>
        <dbReference type="SAM" id="Phobius"/>
    </source>
</evidence>
<dbReference type="RefSeq" id="WP_013880099.1">
    <property type="nucleotide sequence ID" value="NC_015666.1"/>
</dbReference>
<keyword evidence="2" id="KW-0472">Membrane</keyword>
<name>F8DC89_HALXS</name>
<dbReference type="AlphaFoldDB" id="F8DC89"/>
<feature type="transmembrane region" description="Helical" evidence="2">
    <location>
        <begin position="23"/>
        <end position="45"/>
    </location>
</feature>
<keyword evidence="4" id="KW-1185">Reference proteome</keyword>
<feature type="compositionally biased region" description="Basic and acidic residues" evidence="1">
    <location>
        <begin position="84"/>
        <end position="99"/>
    </location>
</feature>
<proteinExistence type="predicted"/>
<reference evidence="3 4" key="1">
    <citation type="journal article" date="2012" name="Stand. Genomic Sci.">
        <title>Complete genome sequence of Halopiger xanaduensis type strain (SH-6(T)).</title>
        <authorList>
            <person name="Anderson I."/>
            <person name="Tindall B.J."/>
            <person name="Rohde M."/>
            <person name="Lucas S."/>
            <person name="Han J."/>
            <person name="Lapidus A."/>
            <person name="Cheng J.F."/>
            <person name="Goodwin L."/>
            <person name="Pitluck S."/>
            <person name="Peters L."/>
            <person name="Pati A."/>
            <person name="Mikhailova N."/>
            <person name="Pagani I."/>
            <person name="Teshima H."/>
            <person name="Han C."/>
            <person name="Tapia R."/>
            <person name="Land M."/>
            <person name="Woyke T."/>
            <person name="Klenk H.P."/>
            <person name="Kyrpides N."/>
            <person name="Ivanova N."/>
        </authorList>
    </citation>
    <scope>NUCLEOTIDE SEQUENCE [LARGE SCALE GENOMIC DNA]</scope>
    <source>
        <strain evidence="4">DSM 18323 / JCM 14033 / SH-6</strain>
    </source>
</reference>
<evidence type="ECO:0000256" key="1">
    <source>
        <dbReference type="SAM" id="MobiDB-lite"/>
    </source>
</evidence>
<keyword evidence="2" id="KW-0812">Transmembrane</keyword>
<gene>
    <name evidence="3" type="ordered locus">Halxa_2591</name>
</gene>
<dbReference type="eggNOG" id="arCOG09128">
    <property type="taxonomic scope" value="Archaea"/>
</dbReference>
<dbReference type="HOGENOM" id="CLU_109677_0_0_2"/>
<dbReference type="Proteomes" id="UP000006794">
    <property type="component" value="Chromosome"/>
</dbReference>
<protein>
    <submittedName>
        <fullName evidence="3">Uncharacterized protein</fullName>
    </submittedName>
</protein>
<organism evidence="3 4">
    <name type="scientific">Halopiger xanaduensis (strain DSM 18323 / JCM 14033 / SH-6)</name>
    <dbReference type="NCBI Taxonomy" id="797210"/>
    <lineage>
        <taxon>Archaea</taxon>
        <taxon>Methanobacteriati</taxon>
        <taxon>Methanobacteriota</taxon>
        <taxon>Stenosarchaea group</taxon>
        <taxon>Halobacteria</taxon>
        <taxon>Halobacteriales</taxon>
        <taxon>Natrialbaceae</taxon>
        <taxon>Halopiger</taxon>
    </lineage>
</organism>
<dbReference type="EMBL" id="CP002839">
    <property type="protein sequence ID" value="AEH37209.1"/>
    <property type="molecule type" value="Genomic_DNA"/>
</dbReference>
<evidence type="ECO:0000313" key="3">
    <source>
        <dbReference type="EMBL" id="AEH37209.1"/>
    </source>
</evidence>
<feature type="compositionally biased region" description="Acidic residues" evidence="1">
    <location>
        <begin position="118"/>
        <end position="157"/>
    </location>
</feature>
<sequence length="157" mass="16665">MALVSSTVLVTAPRRLREFWSFYRRYTTTAIHTAATVALAIFGILVFLDPWFAAIAIGSYVVPPVVLYALEFEPPSPEGTSSADHNRNGETGATRDRAVEPVASTPETGRSRGGGSDTDTDTDTDSDDGDTDSDSDSDDGDTDSDSDDGDTDSDSDS</sequence>
<feature type="region of interest" description="Disordered" evidence="1">
    <location>
        <begin position="72"/>
        <end position="157"/>
    </location>
</feature>
<accession>F8DC89</accession>
<dbReference type="GeneID" id="10797546"/>